<dbReference type="EMBL" id="JAPDRK010000004">
    <property type="protein sequence ID" value="KAJ9613460.1"/>
    <property type="molecule type" value="Genomic_DNA"/>
</dbReference>
<evidence type="ECO:0000256" key="3">
    <source>
        <dbReference type="SAM" id="SignalP"/>
    </source>
</evidence>
<proteinExistence type="inferred from homology"/>
<reference evidence="6" key="1">
    <citation type="submission" date="2022-10" db="EMBL/GenBank/DDBJ databases">
        <title>Culturing micro-colonial fungi from biological soil crusts in the Mojave desert and describing Neophaeococcomyces mojavensis, and introducing the new genera and species Taxawa tesnikishii.</title>
        <authorList>
            <person name="Kurbessoian T."/>
            <person name="Stajich J.E."/>
        </authorList>
    </citation>
    <scope>NUCLEOTIDE SEQUENCE</scope>
    <source>
        <strain evidence="6">TK_41</strain>
    </source>
</reference>
<sequence>MLHFAIFSVATLAIGASASSKVDQLKVPLDWDHTDGEKITLGLTKVPNNSTNNKGALFFNPGGPGVVTSDLLAGQTMGYDVFGDLADNFDIIGIDPRGIGLSQPIICDPDKFNAPWPKFPQSEAAFNDLVNYNKAFWESCSNLTGKLLGHVDTLSVAKDFEAVRKAMDIPKINYLGLSYGTVIGSQYAELYPDKFRAMALDGNVDHSQTLLESFETEVTAYETEMERFISWCESDQSCVLNGENVTQIWMDLVDSAFENPIPAPGCEDPTNGCQPNVWGGDILFNAQDMLMFKKPVLWAKGTTWATLGLAIQQATAGNATLLSSSTATSNSSNVFAEPAVQCLDWITPIETFADLQYIYELASYLAPLTRGASQSYWEMISCIGYPLPVRNPSHTMNITNSANNTILMTNARYDPSTSIVWAEGLREQIAFAGLVVREGDGHTSFGLFGQTTEMIENYLANMTLPVQNCVTQS</sequence>
<feature type="domain" description="Peptidase S33 tripeptidyl aminopeptidase-like C-terminal" evidence="5">
    <location>
        <begin position="374"/>
        <end position="468"/>
    </location>
</feature>
<dbReference type="InterPro" id="IPR013595">
    <property type="entry name" value="Pept_S33_TAP-like_C"/>
</dbReference>
<evidence type="ECO:0000259" key="5">
    <source>
        <dbReference type="Pfam" id="PF08386"/>
    </source>
</evidence>
<accession>A0AA39CM89</accession>
<evidence type="ECO:0008006" key="8">
    <source>
        <dbReference type="Google" id="ProtNLM"/>
    </source>
</evidence>
<dbReference type="InterPro" id="IPR051601">
    <property type="entry name" value="Serine_prot/Carboxylest_S33"/>
</dbReference>
<name>A0AA39CM89_9EURO</name>
<comment type="caution">
    <text evidence="6">The sequence shown here is derived from an EMBL/GenBank/DDBJ whole genome shotgun (WGS) entry which is preliminary data.</text>
</comment>
<feature type="signal peptide" evidence="3">
    <location>
        <begin position="1"/>
        <end position="18"/>
    </location>
</feature>
<gene>
    <name evidence="6" type="ORF">H2200_003402</name>
</gene>
<dbReference type="PANTHER" id="PTHR43248:SF30">
    <property type="entry name" value="AB HYDROLASE-1 DOMAIN-CONTAINING PROTEIN"/>
    <property type="match status" value="1"/>
</dbReference>
<dbReference type="PANTHER" id="PTHR43248">
    <property type="entry name" value="2-SUCCINYL-6-HYDROXY-2,4-CYCLOHEXADIENE-1-CARBOXYLATE SYNTHASE"/>
    <property type="match status" value="1"/>
</dbReference>
<feature type="chain" id="PRO_5041320031" description="AB hydrolase-1 domain-containing protein" evidence="3">
    <location>
        <begin position="19"/>
        <end position="473"/>
    </location>
</feature>
<evidence type="ECO:0000313" key="6">
    <source>
        <dbReference type="EMBL" id="KAJ9613460.1"/>
    </source>
</evidence>
<keyword evidence="2" id="KW-0378">Hydrolase</keyword>
<evidence type="ECO:0000259" key="4">
    <source>
        <dbReference type="Pfam" id="PF00561"/>
    </source>
</evidence>
<organism evidence="6 7">
    <name type="scientific">Cladophialophora chaetospira</name>
    <dbReference type="NCBI Taxonomy" id="386627"/>
    <lineage>
        <taxon>Eukaryota</taxon>
        <taxon>Fungi</taxon>
        <taxon>Dikarya</taxon>
        <taxon>Ascomycota</taxon>
        <taxon>Pezizomycotina</taxon>
        <taxon>Eurotiomycetes</taxon>
        <taxon>Chaetothyriomycetidae</taxon>
        <taxon>Chaetothyriales</taxon>
        <taxon>Herpotrichiellaceae</taxon>
        <taxon>Cladophialophora</taxon>
    </lineage>
</organism>
<dbReference type="Gene3D" id="3.40.50.1820">
    <property type="entry name" value="alpha/beta hydrolase"/>
    <property type="match status" value="1"/>
</dbReference>
<dbReference type="InterPro" id="IPR029058">
    <property type="entry name" value="AB_hydrolase_fold"/>
</dbReference>
<evidence type="ECO:0000256" key="1">
    <source>
        <dbReference type="ARBA" id="ARBA00010088"/>
    </source>
</evidence>
<comment type="similarity">
    <text evidence="1">Belongs to the peptidase S33 family.</text>
</comment>
<keyword evidence="7" id="KW-1185">Reference proteome</keyword>
<dbReference type="GO" id="GO:0016787">
    <property type="term" value="F:hydrolase activity"/>
    <property type="evidence" value="ECO:0007669"/>
    <property type="project" value="UniProtKB-KW"/>
</dbReference>
<feature type="domain" description="AB hydrolase-1" evidence="4">
    <location>
        <begin position="56"/>
        <end position="245"/>
    </location>
</feature>
<dbReference type="AlphaFoldDB" id="A0AA39CM89"/>
<dbReference type="InterPro" id="IPR000073">
    <property type="entry name" value="AB_hydrolase_1"/>
</dbReference>
<dbReference type="Pfam" id="PF08386">
    <property type="entry name" value="Abhydrolase_4"/>
    <property type="match status" value="1"/>
</dbReference>
<keyword evidence="3" id="KW-0732">Signal</keyword>
<evidence type="ECO:0000313" key="7">
    <source>
        <dbReference type="Proteomes" id="UP001172673"/>
    </source>
</evidence>
<dbReference type="Pfam" id="PF00561">
    <property type="entry name" value="Abhydrolase_1"/>
    <property type="match status" value="1"/>
</dbReference>
<evidence type="ECO:0000256" key="2">
    <source>
        <dbReference type="ARBA" id="ARBA00022801"/>
    </source>
</evidence>
<dbReference type="Proteomes" id="UP001172673">
    <property type="component" value="Unassembled WGS sequence"/>
</dbReference>
<dbReference type="SUPFAM" id="SSF53474">
    <property type="entry name" value="alpha/beta-Hydrolases"/>
    <property type="match status" value="1"/>
</dbReference>
<protein>
    <recommendedName>
        <fullName evidence="8">AB hydrolase-1 domain-containing protein</fullName>
    </recommendedName>
</protein>